<dbReference type="GO" id="GO:0019843">
    <property type="term" value="F:rRNA binding"/>
    <property type="evidence" value="ECO:0007669"/>
    <property type="project" value="UniProtKB-UniRule"/>
</dbReference>
<dbReference type="NCBIfam" id="TIGR01079">
    <property type="entry name" value="rplX_bact"/>
    <property type="match status" value="1"/>
</dbReference>
<dbReference type="InterPro" id="IPR008991">
    <property type="entry name" value="Translation_prot_SH3-like_sf"/>
</dbReference>
<dbReference type="InterPro" id="IPR014722">
    <property type="entry name" value="Rib_uL2_dom2"/>
</dbReference>
<evidence type="ECO:0000313" key="12">
    <source>
        <dbReference type="Proteomes" id="UP000254720"/>
    </source>
</evidence>
<organism evidence="11 12">
    <name type="scientific">Aquicella lusitana</name>
    <dbReference type="NCBI Taxonomy" id="254246"/>
    <lineage>
        <taxon>Bacteria</taxon>
        <taxon>Pseudomonadati</taxon>
        <taxon>Pseudomonadota</taxon>
        <taxon>Gammaproteobacteria</taxon>
        <taxon>Legionellales</taxon>
        <taxon>Coxiellaceae</taxon>
        <taxon>Aquicella</taxon>
    </lineage>
</organism>
<dbReference type="Pfam" id="PF17136">
    <property type="entry name" value="ribosomal_L24"/>
    <property type="match status" value="1"/>
</dbReference>
<accession>A0A370GUQ4</accession>
<dbReference type="GO" id="GO:1990904">
    <property type="term" value="C:ribonucleoprotein complex"/>
    <property type="evidence" value="ECO:0007669"/>
    <property type="project" value="UniProtKB-KW"/>
</dbReference>
<dbReference type="InterPro" id="IPR057264">
    <property type="entry name" value="Ribosomal_uL24_C"/>
</dbReference>
<dbReference type="PROSITE" id="PS01108">
    <property type="entry name" value="RIBOSOMAL_L24"/>
    <property type="match status" value="1"/>
</dbReference>
<dbReference type="Proteomes" id="UP000254720">
    <property type="component" value="Unassembled WGS sequence"/>
</dbReference>
<dbReference type="GO" id="GO:0005840">
    <property type="term" value="C:ribosome"/>
    <property type="evidence" value="ECO:0007669"/>
    <property type="project" value="UniProtKB-KW"/>
</dbReference>
<evidence type="ECO:0000313" key="11">
    <source>
        <dbReference type="EMBL" id="RDI46966.1"/>
    </source>
</evidence>
<evidence type="ECO:0000259" key="10">
    <source>
        <dbReference type="SMART" id="SM00739"/>
    </source>
</evidence>
<feature type="domain" description="KOW" evidence="10">
    <location>
        <begin position="3"/>
        <end position="30"/>
    </location>
</feature>
<dbReference type="SMART" id="SM00739">
    <property type="entry name" value="KOW"/>
    <property type="match status" value="1"/>
</dbReference>
<name>A0A370GUQ4_9COXI</name>
<keyword evidence="2 8" id="KW-0699">rRNA-binding</keyword>
<comment type="function">
    <text evidence="8">One of two assembly initiator proteins, it binds directly to the 5'-end of the 23S rRNA, where it nucleates assembly of the 50S subunit.</text>
</comment>
<dbReference type="Gene3D" id="2.30.30.30">
    <property type="match status" value="1"/>
</dbReference>
<dbReference type="EMBL" id="QQAX01000004">
    <property type="protein sequence ID" value="RDI46966.1"/>
    <property type="molecule type" value="Genomic_DNA"/>
</dbReference>
<evidence type="ECO:0000256" key="6">
    <source>
        <dbReference type="ARBA" id="ARBA00035206"/>
    </source>
</evidence>
<sequence>MKKIRKGDEVIVIAGKDKGKKGVVLSVVDGGEKLLIDGINVAKKHVKANPNTGERGGIVSKSMPIHRSNVMVYDPTKQKGSRIGVRVLKDGQRVRYFKSSDQAVEVKE</sequence>
<dbReference type="CDD" id="cd06089">
    <property type="entry name" value="KOW_RPL26"/>
    <property type="match status" value="1"/>
</dbReference>
<proteinExistence type="inferred from homology"/>
<evidence type="ECO:0000256" key="5">
    <source>
        <dbReference type="ARBA" id="ARBA00023274"/>
    </source>
</evidence>
<dbReference type="Pfam" id="PF00467">
    <property type="entry name" value="KOW"/>
    <property type="match status" value="1"/>
</dbReference>
<dbReference type="OrthoDB" id="9807419at2"/>
<comment type="function">
    <text evidence="7 8">One of the proteins that surrounds the polypeptide exit tunnel on the outside of the subunit.</text>
</comment>
<dbReference type="InterPro" id="IPR003256">
    <property type="entry name" value="Ribosomal_uL24"/>
</dbReference>
<evidence type="ECO:0000256" key="9">
    <source>
        <dbReference type="RuleBase" id="RU003477"/>
    </source>
</evidence>
<dbReference type="GO" id="GO:0006412">
    <property type="term" value="P:translation"/>
    <property type="evidence" value="ECO:0007669"/>
    <property type="project" value="UniProtKB-UniRule"/>
</dbReference>
<evidence type="ECO:0000256" key="2">
    <source>
        <dbReference type="ARBA" id="ARBA00022730"/>
    </source>
</evidence>
<dbReference type="AlphaFoldDB" id="A0A370GUQ4"/>
<protein>
    <recommendedName>
        <fullName evidence="6 8">Large ribosomal subunit protein uL24</fullName>
    </recommendedName>
</protein>
<keyword evidence="5 8" id="KW-0687">Ribonucleoprotein</keyword>
<dbReference type="InterPro" id="IPR041988">
    <property type="entry name" value="Ribosomal_uL24_KOW"/>
</dbReference>
<dbReference type="RefSeq" id="WP_114833733.1">
    <property type="nucleotide sequence ID" value="NZ_LR699114.1"/>
</dbReference>
<dbReference type="FunFam" id="2.30.30.30:FF:000004">
    <property type="entry name" value="50S ribosomal protein L24"/>
    <property type="match status" value="1"/>
</dbReference>
<evidence type="ECO:0000256" key="3">
    <source>
        <dbReference type="ARBA" id="ARBA00022884"/>
    </source>
</evidence>
<keyword evidence="3 8" id="KW-0694">RNA-binding</keyword>
<comment type="subunit">
    <text evidence="8">Part of the 50S ribosomal subunit.</text>
</comment>
<evidence type="ECO:0000256" key="8">
    <source>
        <dbReference type="HAMAP-Rule" id="MF_01326"/>
    </source>
</evidence>
<dbReference type="SUPFAM" id="SSF50104">
    <property type="entry name" value="Translation proteins SH3-like domain"/>
    <property type="match status" value="1"/>
</dbReference>
<evidence type="ECO:0000256" key="4">
    <source>
        <dbReference type="ARBA" id="ARBA00022980"/>
    </source>
</evidence>
<comment type="similarity">
    <text evidence="1 8 9">Belongs to the universal ribosomal protein uL24 family.</text>
</comment>
<comment type="caution">
    <text evidence="11">The sequence shown here is derived from an EMBL/GenBank/DDBJ whole genome shotgun (WGS) entry which is preliminary data.</text>
</comment>
<evidence type="ECO:0000256" key="1">
    <source>
        <dbReference type="ARBA" id="ARBA00010618"/>
    </source>
</evidence>
<dbReference type="HAMAP" id="MF_01326_B">
    <property type="entry name" value="Ribosomal_uL24_B"/>
    <property type="match status" value="1"/>
</dbReference>
<keyword evidence="12" id="KW-1185">Reference proteome</keyword>
<dbReference type="InterPro" id="IPR005824">
    <property type="entry name" value="KOW"/>
</dbReference>
<dbReference type="PANTHER" id="PTHR12903">
    <property type="entry name" value="MITOCHONDRIAL RIBOSOMAL PROTEIN L24"/>
    <property type="match status" value="1"/>
</dbReference>
<gene>
    <name evidence="8" type="primary">rplX</name>
    <name evidence="11" type="ORF">C8D86_10489</name>
</gene>
<keyword evidence="4 8" id="KW-0689">Ribosomal protein</keyword>
<dbReference type="InterPro" id="IPR005825">
    <property type="entry name" value="Ribosomal_uL24_CS"/>
</dbReference>
<dbReference type="GO" id="GO:0003735">
    <property type="term" value="F:structural constituent of ribosome"/>
    <property type="evidence" value="ECO:0007669"/>
    <property type="project" value="InterPro"/>
</dbReference>
<reference evidence="11 12" key="1">
    <citation type="submission" date="2018-07" db="EMBL/GenBank/DDBJ databases">
        <title>Genomic Encyclopedia of Type Strains, Phase IV (KMG-IV): sequencing the most valuable type-strain genomes for metagenomic binning, comparative biology and taxonomic classification.</title>
        <authorList>
            <person name="Goeker M."/>
        </authorList>
    </citation>
    <scope>NUCLEOTIDE SEQUENCE [LARGE SCALE GENOMIC DNA]</scope>
    <source>
        <strain evidence="11 12">DSM 16500</strain>
    </source>
</reference>
<evidence type="ECO:0000256" key="7">
    <source>
        <dbReference type="ARBA" id="ARBA00058688"/>
    </source>
</evidence>